<sequence length="179" mass="20825">MLFIIQALFQVQKRKQIPKAMRCMQLDYEKWKKGKTSDTCETCNIELCIIPCFEIYHDPKGECHNEPFYYETYQDKDNTFKNFTHGYVDYEFDIEEGVNDKIELESNSENVFSPNESSKNRLCYEKNKNEWNSAYGPIGKTRAIEIIKGPVSKVNLPEGVHVKDPEILSICFLITISGN</sequence>
<proteinExistence type="predicted"/>
<dbReference type="EMBL" id="MBFT01000187">
    <property type="protein sequence ID" value="PVU95415.1"/>
    <property type="molecule type" value="Genomic_DNA"/>
</dbReference>
<organism evidence="1 2">
    <name type="scientific">Furculomyces boomerangus</name>
    <dbReference type="NCBI Taxonomy" id="61424"/>
    <lineage>
        <taxon>Eukaryota</taxon>
        <taxon>Fungi</taxon>
        <taxon>Fungi incertae sedis</taxon>
        <taxon>Zoopagomycota</taxon>
        <taxon>Kickxellomycotina</taxon>
        <taxon>Harpellomycetes</taxon>
        <taxon>Harpellales</taxon>
        <taxon>Harpellaceae</taxon>
        <taxon>Furculomyces</taxon>
    </lineage>
</organism>
<gene>
    <name evidence="1" type="ORF">BB559_002719</name>
</gene>
<keyword evidence="2" id="KW-1185">Reference proteome</keyword>
<dbReference type="OrthoDB" id="1925334at2759"/>
<reference evidence="1 2" key="1">
    <citation type="journal article" date="2018" name="MBio">
        <title>Comparative Genomics Reveals the Core Gene Toolbox for the Fungus-Insect Symbiosis.</title>
        <authorList>
            <person name="Wang Y."/>
            <person name="Stata M."/>
            <person name="Wang W."/>
            <person name="Stajich J.E."/>
            <person name="White M.M."/>
            <person name="Moncalvo J.M."/>
        </authorList>
    </citation>
    <scope>NUCLEOTIDE SEQUENCE [LARGE SCALE GENOMIC DNA]</scope>
    <source>
        <strain evidence="1 2">AUS-77-4</strain>
    </source>
</reference>
<evidence type="ECO:0000313" key="2">
    <source>
        <dbReference type="Proteomes" id="UP000245699"/>
    </source>
</evidence>
<comment type="caution">
    <text evidence="1">The sequence shown here is derived from an EMBL/GenBank/DDBJ whole genome shotgun (WGS) entry which is preliminary data.</text>
</comment>
<dbReference type="Proteomes" id="UP000245699">
    <property type="component" value="Unassembled WGS sequence"/>
</dbReference>
<protein>
    <submittedName>
        <fullName evidence="1">Uncharacterized protein</fullName>
    </submittedName>
</protein>
<accession>A0A2T9YSU7</accession>
<evidence type="ECO:0000313" key="1">
    <source>
        <dbReference type="EMBL" id="PVU95415.1"/>
    </source>
</evidence>
<name>A0A2T9YSU7_9FUNG</name>
<dbReference type="AlphaFoldDB" id="A0A2T9YSU7"/>